<organism evidence="6 7">
    <name type="scientific">Pseudomonas gregormendelii</name>
    <dbReference type="NCBI Taxonomy" id="1628277"/>
    <lineage>
        <taxon>Bacteria</taxon>
        <taxon>Pseudomonadati</taxon>
        <taxon>Pseudomonadota</taxon>
        <taxon>Gammaproteobacteria</taxon>
        <taxon>Pseudomonadales</taxon>
        <taxon>Pseudomonadaceae</taxon>
        <taxon>Pseudomonas</taxon>
    </lineage>
</organism>
<feature type="transmembrane region" description="Helical" evidence="5">
    <location>
        <begin position="299"/>
        <end position="320"/>
    </location>
</feature>
<feature type="transmembrane region" description="Helical" evidence="5">
    <location>
        <begin position="55"/>
        <end position="73"/>
    </location>
</feature>
<evidence type="ECO:0000313" key="7">
    <source>
        <dbReference type="Proteomes" id="UP000772591"/>
    </source>
</evidence>
<dbReference type="PANTHER" id="PTHR37955:SF1">
    <property type="entry name" value="DEP DOMAIN-CONTAINING PROTEIN"/>
    <property type="match status" value="1"/>
</dbReference>
<dbReference type="EMBL" id="JADEVO010000054">
    <property type="protein sequence ID" value="MBN3968464.1"/>
    <property type="molecule type" value="Genomic_DNA"/>
</dbReference>
<dbReference type="Proteomes" id="UP000772591">
    <property type="component" value="Unassembled WGS sequence"/>
</dbReference>
<evidence type="ECO:0000256" key="2">
    <source>
        <dbReference type="ARBA" id="ARBA00022692"/>
    </source>
</evidence>
<keyword evidence="2 5" id="KW-0812">Transmembrane</keyword>
<feature type="transmembrane region" description="Helical" evidence="5">
    <location>
        <begin position="114"/>
        <end position="135"/>
    </location>
</feature>
<sequence>MSTVVNPRDIEANIGALGYLPVTLFGSIMGLSGLAVGWRMAHAYFGAPQWLGDCIGYVAILGFIALVAGYAIKLRSSFDAVKAEFNHPIAGGLFATPLISLLLLPILLADLDLALARAVWVTGALGMTIFAWLIVSRWMSVRQQITHATPAWIVPVVGMIDIPLAVPALHFQSMHGVMIFALSIGLFFAVPLFTMIFSRMMFAEAMPDAQTPSLMILVGPFAVGFSAYVTTVGQVDAFAEALFMLMIFMFAVLVGRLWKLRGCCPFRTSWWAVSFPIAASSTAALRYAEHAQNGYADGIAIFFLGFASIVILALLLRTLLGIARGELRTLSS</sequence>
<proteinExistence type="predicted"/>
<comment type="caution">
    <text evidence="6">The sequence shown here is derived from an EMBL/GenBank/DDBJ whole genome shotgun (WGS) entry which is preliminary data.</text>
</comment>
<keyword evidence="4 5" id="KW-0472">Membrane</keyword>
<evidence type="ECO:0000256" key="5">
    <source>
        <dbReference type="SAM" id="Phobius"/>
    </source>
</evidence>
<dbReference type="CDD" id="cd09323">
    <property type="entry name" value="TDT_SLAC1_like"/>
    <property type="match status" value="1"/>
</dbReference>
<feature type="transmembrane region" description="Helical" evidence="5">
    <location>
        <begin position="12"/>
        <end position="35"/>
    </location>
</feature>
<protein>
    <submittedName>
        <fullName evidence="6">SLAC1 anion channel family protein</fullName>
    </submittedName>
</protein>
<dbReference type="PANTHER" id="PTHR37955">
    <property type="entry name" value="TELLURITE RESISTANCE PROTEIN TEHA"/>
    <property type="match status" value="1"/>
</dbReference>
<feature type="transmembrane region" description="Helical" evidence="5">
    <location>
        <begin position="270"/>
        <end position="287"/>
    </location>
</feature>
<gene>
    <name evidence="6" type="ORF">IMW75_24730</name>
</gene>
<keyword evidence="7" id="KW-1185">Reference proteome</keyword>
<evidence type="ECO:0000256" key="1">
    <source>
        <dbReference type="ARBA" id="ARBA00004141"/>
    </source>
</evidence>
<keyword evidence="3 5" id="KW-1133">Transmembrane helix</keyword>
<feature type="transmembrane region" description="Helical" evidence="5">
    <location>
        <begin position="147"/>
        <end position="166"/>
    </location>
</feature>
<dbReference type="Gene3D" id="1.50.10.150">
    <property type="entry name" value="Voltage-dependent anion channel"/>
    <property type="match status" value="1"/>
</dbReference>
<feature type="transmembrane region" description="Helical" evidence="5">
    <location>
        <begin position="214"/>
        <end position="231"/>
    </location>
</feature>
<dbReference type="InterPro" id="IPR052951">
    <property type="entry name" value="Tellurite_res_ion_channel"/>
</dbReference>
<evidence type="ECO:0000256" key="3">
    <source>
        <dbReference type="ARBA" id="ARBA00022989"/>
    </source>
</evidence>
<reference evidence="6 7" key="1">
    <citation type="journal article" date="2021" name="Int. J. Syst. Evol. Microbiol.">
        <title>Pseudomonas piscium sp. nov., Pseudomonas pisciculturae sp. nov., Pseudomonas mucoides sp. nov. and Pseudomonas neuropathica sp. nov. isolated from rainbow trout.</title>
        <authorList>
            <person name="Duman M."/>
            <person name="Mulet M."/>
            <person name="Altun S."/>
            <person name="Saticioglu I.B."/>
            <person name="Gomila M."/>
            <person name="Lalucat J."/>
            <person name="Garcia-Valdes E."/>
        </authorList>
    </citation>
    <scope>NUCLEOTIDE SEQUENCE [LARGE SCALE GENOMIC DNA]</scope>
    <source>
        <strain evidence="6 7">LMG 28632</strain>
    </source>
</reference>
<feature type="transmembrane region" description="Helical" evidence="5">
    <location>
        <begin position="178"/>
        <end position="202"/>
    </location>
</feature>
<name>A0ABS3AMS5_9PSED</name>
<dbReference type="Pfam" id="PF03595">
    <property type="entry name" value="SLAC1"/>
    <property type="match status" value="1"/>
</dbReference>
<evidence type="ECO:0000313" key="6">
    <source>
        <dbReference type="EMBL" id="MBN3968464.1"/>
    </source>
</evidence>
<evidence type="ECO:0000256" key="4">
    <source>
        <dbReference type="ARBA" id="ARBA00023136"/>
    </source>
</evidence>
<comment type="subcellular location">
    <subcellularLocation>
        <location evidence="1">Membrane</location>
        <topology evidence="1">Multi-pass membrane protein</topology>
    </subcellularLocation>
</comment>
<accession>A0ABS3AMS5</accession>
<dbReference type="InterPro" id="IPR038665">
    <property type="entry name" value="Voltage-dep_anion_channel_sf"/>
</dbReference>
<feature type="transmembrane region" description="Helical" evidence="5">
    <location>
        <begin position="85"/>
        <end position="108"/>
    </location>
</feature>
<feature type="transmembrane region" description="Helical" evidence="5">
    <location>
        <begin position="237"/>
        <end position="258"/>
    </location>
</feature>
<dbReference type="InterPro" id="IPR004695">
    <property type="entry name" value="SLAC1/Mae1/Ssu1/TehA"/>
</dbReference>
<dbReference type="RefSeq" id="WP_205894029.1">
    <property type="nucleotide sequence ID" value="NZ_JADEVO010000054.1"/>
</dbReference>